<dbReference type="GO" id="GO:0005886">
    <property type="term" value="C:plasma membrane"/>
    <property type="evidence" value="ECO:0007669"/>
    <property type="project" value="UniProtKB-SubCell"/>
</dbReference>
<proteinExistence type="predicted"/>
<keyword evidence="2" id="KW-1003">Cell membrane</keyword>
<evidence type="ECO:0000256" key="3">
    <source>
        <dbReference type="ARBA" id="ARBA00022692"/>
    </source>
</evidence>
<comment type="caution">
    <text evidence="7">The sequence shown here is derived from an EMBL/GenBank/DDBJ whole genome shotgun (WGS) entry which is preliminary data.</text>
</comment>
<feature type="transmembrane region" description="Helical" evidence="6">
    <location>
        <begin position="7"/>
        <end position="26"/>
    </location>
</feature>
<evidence type="ECO:0000256" key="4">
    <source>
        <dbReference type="ARBA" id="ARBA00022989"/>
    </source>
</evidence>
<dbReference type="Pfam" id="PF03626">
    <property type="entry name" value="COX4_pro"/>
    <property type="match status" value="1"/>
</dbReference>
<accession>A0A7C5QAS4</accession>
<evidence type="ECO:0008006" key="8">
    <source>
        <dbReference type="Google" id="ProtNLM"/>
    </source>
</evidence>
<keyword evidence="3 6" id="KW-0812">Transmembrane</keyword>
<gene>
    <name evidence="7" type="ORF">ENM11_07470</name>
</gene>
<keyword evidence="4 6" id="KW-1133">Transmembrane helix</keyword>
<feature type="transmembrane region" description="Helical" evidence="6">
    <location>
        <begin position="32"/>
        <end position="52"/>
    </location>
</feature>
<evidence type="ECO:0000256" key="5">
    <source>
        <dbReference type="ARBA" id="ARBA00023136"/>
    </source>
</evidence>
<keyword evidence="5 6" id="KW-0472">Membrane</keyword>
<evidence type="ECO:0000313" key="7">
    <source>
        <dbReference type="EMBL" id="HHK68970.1"/>
    </source>
</evidence>
<evidence type="ECO:0000256" key="6">
    <source>
        <dbReference type="SAM" id="Phobius"/>
    </source>
</evidence>
<protein>
    <recommendedName>
        <fullName evidence="8">Cytochrome C oxidase subunit IV</fullName>
    </recommendedName>
</protein>
<evidence type="ECO:0000256" key="2">
    <source>
        <dbReference type="ARBA" id="ARBA00022475"/>
    </source>
</evidence>
<dbReference type="EMBL" id="DRWN01000063">
    <property type="protein sequence ID" value="HHK68970.1"/>
    <property type="molecule type" value="Genomic_DNA"/>
</dbReference>
<reference evidence="7" key="1">
    <citation type="journal article" date="2020" name="mSystems">
        <title>Genome- and Community-Level Interaction Insights into Carbon Utilization and Element Cycling Functions of Hydrothermarchaeota in Hydrothermal Sediment.</title>
        <authorList>
            <person name="Zhou Z."/>
            <person name="Liu Y."/>
            <person name="Xu W."/>
            <person name="Pan J."/>
            <person name="Luo Z.H."/>
            <person name="Li M."/>
        </authorList>
    </citation>
    <scope>NUCLEOTIDE SEQUENCE [LARGE SCALE GENOMIC DNA]</scope>
    <source>
        <strain evidence="7">SpSt-1056</strain>
    </source>
</reference>
<evidence type="ECO:0000256" key="1">
    <source>
        <dbReference type="ARBA" id="ARBA00004651"/>
    </source>
</evidence>
<organism evidence="7">
    <name type="scientific">Caldiarchaeum subterraneum</name>
    <dbReference type="NCBI Taxonomy" id="311458"/>
    <lineage>
        <taxon>Archaea</taxon>
        <taxon>Nitrososphaerota</taxon>
        <taxon>Candidatus Caldarchaeales</taxon>
        <taxon>Candidatus Caldarchaeaceae</taxon>
        <taxon>Candidatus Caldarchaeum</taxon>
    </lineage>
</organism>
<feature type="transmembrane region" description="Helical" evidence="6">
    <location>
        <begin position="64"/>
        <end position="85"/>
    </location>
</feature>
<dbReference type="AlphaFoldDB" id="A0A7C5QAS4"/>
<comment type="subcellular location">
    <subcellularLocation>
        <location evidence="1">Cell membrane</location>
        <topology evidence="1">Multi-pass membrane protein</topology>
    </subcellularLocation>
</comment>
<sequence>MKVNVYIGIWAVLMLATVVELAILRLPMTLSLVVSGIIGLAFLKAVLIALFYQHLLMETRWIKLLYAVAVLIAVGLIVGMVTSIAR</sequence>
<name>A0A7C5QAS4_CALS0</name>
<dbReference type="InterPro" id="IPR005171">
    <property type="entry name" value="Cyt_c_oxidase_su4_prok"/>
</dbReference>